<evidence type="ECO:0000256" key="3">
    <source>
        <dbReference type="ARBA" id="ARBA00023186"/>
    </source>
</evidence>
<evidence type="ECO:0000259" key="5">
    <source>
        <dbReference type="SMART" id="SM01086"/>
    </source>
</evidence>
<name>X1BLE3_9ZZZZ</name>
<dbReference type="Pfam" id="PF10431">
    <property type="entry name" value="ClpB_D2-small"/>
    <property type="match status" value="1"/>
</dbReference>
<dbReference type="SMART" id="SM01086">
    <property type="entry name" value="ClpB_D2-small"/>
    <property type="match status" value="1"/>
</dbReference>
<dbReference type="PROSITE" id="PS00871">
    <property type="entry name" value="CLPAB_2"/>
    <property type="match status" value="1"/>
</dbReference>
<dbReference type="Pfam" id="PF07724">
    <property type="entry name" value="AAA_2"/>
    <property type="match status" value="1"/>
</dbReference>
<proteinExistence type="predicted"/>
<dbReference type="InterPro" id="IPR028299">
    <property type="entry name" value="ClpA/B_CS2"/>
</dbReference>
<dbReference type="GO" id="GO:0005524">
    <property type="term" value="F:ATP binding"/>
    <property type="evidence" value="ECO:0007669"/>
    <property type="project" value="UniProtKB-KW"/>
</dbReference>
<dbReference type="Gene3D" id="1.10.8.60">
    <property type="match status" value="1"/>
</dbReference>
<dbReference type="SMART" id="SM00382">
    <property type="entry name" value="AAA"/>
    <property type="match status" value="1"/>
</dbReference>
<feature type="domain" description="Clp ATPase C-terminal" evidence="5">
    <location>
        <begin position="214"/>
        <end position="303"/>
    </location>
</feature>
<dbReference type="InterPro" id="IPR003593">
    <property type="entry name" value="AAA+_ATPase"/>
</dbReference>
<reference evidence="6" key="1">
    <citation type="journal article" date="2014" name="Front. Microbiol.">
        <title>High frequency of phylogenetically diverse reductive dehalogenase-homologous genes in deep subseafloor sedimentary metagenomes.</title>
        <authorList>
            <person name="Kawai M."/>
            <person name="Futagami T."/>
            <person name="Toyoda A."/>
            <person name="Takaki Y."/>
            <person name="Nishi S."/>
            <person name="Hori S."/>
            <person name="Arai W."/>
            <person name="Tsubouchi T."/>
            <person name="Morono Y."/>
            <person name="Uchiyama I."/>
            <person name="Ito T."/>
            <person name="Fujiyama A."/>
            <person name="Inagaki F."/>
            <person name="Takami H."/>
        </authorList>
    </citation>
    <scope>NUCLEOTIDE SEQUENCE</scope>
    <source>
        <strain evidence="6">Expedition CK06-06</strain>
    </source>
</reference>
<dbReference type="InterPro" id="IPR027417">
    <property type="entry name" value="P-loop_NTPase"/>
</dbReference>
<dbReference type="EMBL" id="BART01011199">
    <property type="protein sequence ID" value="GAG81977.1"/>
    <property type="molecule type" value="Genomic_DNA"/>
</dbReference>
<evidence type="ECO:0000256" key="1">
    <source>
        <dbReference type="ARBA" id="ARBA00022741"/>
    </source>
</evidence>
<feature type="domain" description="AAA+ ATPase" evidence="4">
    <location>
        <begin position="32"/>
        <end position="178"/>
    </location>
</feature>
<dbReference type="InterPro" id="IPR003959">
    <property type="entry name" value="ATPase_AAA_core"/>
</dbReference>
<evidence type="ECO:0008006" key="7">
    <source>
        <dbReference type="Google" id="ProtNLM"/>
    </source>
</evidence>
<dbReference type="AlphaFoldDB" id="X1BLE3"/>
<sequence>LHQRLVDQEEAVAAISEAIRRSRAGLKDPKRPIGSFMFLGPTGVGKTELVRTLAWFLFGDESAMVRLDMSEYQEKHTVSRLIGAPPGYVGYEEGGQLTEAVRRRPYRVILLDEIEKAHPEVFNSLLQILDDGRLTDGHGRTVDFKNTIVIMTSNTGVELIKRDMAIGFTPQKDGDKARKQSYEQMKEKVMEAVKKTFRPEFLNRIDEIIVFHELTEEQLRSIVDLMVGDLQKRLADRKLGLEITRAAKSWLAKVGFDPLYGARPLRRAVERYVENPLSTKVLRAEFNEGDNIVVDLAGDTLTFTT</sequence>
<evidence type="ECO:0000313" key="6">
    <source>
        <dbReference type="EMBL" id="GAG81977.1"/>
    </source>
</evidence>
<dbReference type="PRINTS" id="PR00300">
    <property type="entry name" value="CLPPROTEASEA"/>
</dbReference>
<dbReference type="GO" id="GO:0005737">
    <property type="term" value="C:cytoplasm"/>
    <property type="evidence" value="ECO:0007669"/>
    <property type="project" value="TreeGrafter"/>
</dbReference>
<dbReference type="GO" id="GO:0034605">
    <property type="term" value="P:cellular response to heat"/>
    <property type="evidence" value="ECO:0007669"/>
    <property type="project" value="TreeGrafter"/>
</dbReference>
<feature type="non-terminal residue" evidence="6">
    <location>
        <position position="305"/>
    </location>
</feature>
<accession>X1BLE3</accession>
<dbReference type="FunFam" id="1.10.8.60:FF:000017">
    <property type="entry name" value="ATP-dependent chaperone ClpB"/>
    <property type="match status" value="1"/>
</dbReference>
<keyword evidence="3" id="KW-0143">Chaperone</keyword>
<keyword evidence="1" id="KW-0547">Nucleotide-binding</keyword>
<dbReference type="Gene3D" id="3.40.50.300">
    <property type="entry name" value="P-loop containing nucleotide triphosphate hydrolases"/>
    <property type="match status" value="1"/>
</dbReference>
<protein>
    <recommendedName>
        <fullName evidence="7">AAA family ATPase</fullName>
    </recommendedName>
</protein>
<evidence type="ECO:0000259" key="4">
    <source>
        <dbReference type="SMART" id="SM00382"/>
    </source>
</evidence>
<dbReference type="InterPro" id="IPR019489">
    <property type="entry name" value="Clp_ATPase_C"/>
</dbReference>
<comment type="caution">
    <text evidence="6">The sequence shown here is derived from an EMBL/GenBank/DDBJ whole genome shotgun (WGS) entry which is preliminary data.</text>
</comment>
<dbReference type="InterPro" id="IPR050130">
    <property type="entry name" value="ClpA_ClpB"/>
</dbReference>
<dbReference type="PANTHER" id="PTHR11638:SF18">
    <property type="entry name" value="HEAT SHOCK PROTEIN 104"/>
    <property type="match status" value="1"/>
</dbReference>
<gene>
    <name evidence="6" type="ORF">S01H4_23964</name>
</gene>
<dbReference type="InterPro" id="IPR001270">
    <property type="entry name" value="ClpA/B"/>
</dbReference>
<keyword evidence="2" id="KW-0067">ATP-binding</keyword>
<dbReference type="PANTHER" id="PTHR11638">
    <property type="entry name" value="ATP-DEPENDENT CLP PROTEASE"/>
    <property type="match status" value="1"/>
</dbReference>
<dbReference type="CDD" id="cd19499">
    <property type="entry name" value="RecA-like_ClpB_Hsp104-like"/>
    <property type="match status" value="1"/>
</dbReference>
<evidence type="ECO:0000256" key="2">
    <source>
        <dbReference type="ARBA" id="ARBA00022840"/>
    </source>
</evidence>
<feature type="non-terminal residue" evidence="6">
    <location>
        <position position="1"/>
    </location>
</feature>
<dbReference type="FunFam" id="3.40.50.300:FF:000025">
    <property type="entry name" value="ATP-dependent Clp protease subunit"/>
    <property type="match status" value="1"/>
</dbReference>
<organism evidence="6">
    <name type="scientific">marine sediment metagenome</name>
    <dbReference type="NCBI Taxonomy" id="412755"/>
    <lineage>
        <taxon>unclassified sequences</taxon>
        <taxon>metagenomes</taxon>
        <taxon>ecological metagenomes</taxon>
    </lineage>
</organism>
<dbReference type="GO" id="GO:0016887">
    <property type="term" value="F:ATP hydrolysis activity"/>
    <property type="evidence" value="ECO:0007669"/>
    <property type="project" value="InterPro"/>
</dbReference>
<dbReference type="SUPFAM" id="SSF52540">
    <property type="entry name" value="P-loop containing nucleoside triphosphate hydrolases"/>
    <property type="match status" value="1"/>
</dbReference>